<dbReference type="Proteomes" id="UP000610846">
    <property type="component" value="Unassembled WGS sequence"/>
</dbReference>
<dbReference type="EMBL" id="JACYHB010000001">
    <property type="protein sequence ID" value="MBD8077761.1"/>
    <property type="molecule type" value="Genomic_DNA"/>
</dbReference>
<proteinExistence type="predicted"/>
<reference evidence="2" key="2">
    <citation type="submission" date="2020-09" db="EMBL/GenBank/DDBJ databases">
        <authorList>
            <person name="Yu Y."/>
        </authorList>
    </citation>
    <scope>NUCLEOTIDE SEQUENCE</scope>
    <source>
        <strain evidence="2">KCTC 49039</strain>
    </source>
</reference>
<sequence>MVATSIATEVALWIGLGQNVDTALYLLIGLGALMVGVVSILAIRYTELSSMLDRQLLGEYEEQFRIPAHLRPHYDKRFEDRIWEVSAQLPVERRERLFKRRIAKQRPPEPHTGEIPPLWRFDMLLSALGQPSIVFTAALAVAGSAGFGLGIFRASGSQILSVSITILSLILLALPWFASMQSAIGRFLRRAIAKLMP</sequence>
<dbReference type="AlphaFoldDB" id="A0A927G670"/>
<accession>A0A927G670</accession>
<name>A0A927G670_9MICO</name>
<protein>
    <submittedName>
        <fullName evidence="2">Uncharacterized protein</fullName>
    </submittedName>
</protein>
<keyword evidence="1" id="KW-1133">Transmembrane helix</keyword>
<feature type="transmembrane region" description="Helical" evidence="1">
    <location>
        <begin position="158"/>
        <end position="178"/>
    </location>
</feature>
<feature type="transmembrane region" description="Helical" evidence="1">
    <location>
        <begin position="23"/>
        <end position="45"/>
    </location>
</feature>
<feature type="transmembrane region" description="Helical" evidence="1">
    <location>
        <begin position="133"/>
        <end position="152"/>
    </location>
</feature>
<organism evidence="2 3">
    <name type="scientific">Cellulosimicrobium arenosum</name>
    <dbReference type="NCBI Taxonomy" id="2708133"/>
    <lineage>
        <taxon>Bacteria</taxon>
        <taxon>Bacillati</taxon>
        <taxon>Actinomycetota</taxon>
        <taxon>Actinomycetes</taxon>
        <taxon>Micrococcales</taxon>
        <taxon>Promicromonosporaceae</taxon>
        <taxon>Cellulosimicrobium</taxon>
    </lineage>
</organism>
<comment type="caution">
    <text evidence="2">The sequence shown here is derived from an EMBL/GenBank/DDBJ whole genome shotgun (WGS) entry which is preliminary data.</text>
</comment>
<evidence type="ECO:0000313" key="2">
    <source>
        <dbReference type="EMBL" id="MBD8077761.1"/>
    </source>
</evidence>
<keyword evidence="1" id="KW-0812">Transmembrane</keyword>
<keyword evidence="1" id="KW-0472">Membrane</keyword>
<evidence type="ECO:0000256" key="1">
    <source>
        <dbReference type="SAM" id="Phobius"/>
    </source>
</evidence>
<evidence type="ECO:0000313" key="3">
    <source>
        <dbReference type="Proteomes" id="UP000610846"/>
    </source>
</evidence>
<keyword evidence="3" id="KW-1185">Reference proteome</keyword>
<reference evidence="2" key="1">
    <citation type="journal article" date="2018" name="Curr. Microbiol.">
        <title>Cellulosimicrobium arenosum sp. nov., Isolated from Marine Sediment Sand.</title>
        <authorList>
            <person name="Oh M."/>
            <person name="Kim J.H."/>
            <person name="Yoon J.H."/>
            <person name="Schumann P."/>
            <person name="Kim W."/>
        </authorList>
    </citation>
    <scope>NUCLEOTIDE SEQUENCE</scope>
    <source>
        <strain evidence="2">KCTC 49039</strain>
    </source>
</reference>
<gene>
    <name evidence="2" type="ORF">IF651_01630</name>
</gene>